<keyword evidence="8 14" id="KW-0479">Metal-binding</keyword>
<dbReference type="PIRSF" id="PIRSF004911">
    <property type="entry name" value="DUF160"/>
    <property type="match status" value="1"/>
</dbReference>
<evidence type="ECO:0000256" key="3">
    <source>
        <dbReference type="ARBA" id="ARBA00001966"/>
    </source>
</evidence>
<dbReference type="SUPFAM" id="SSF102114">
    <property type="entry name" value="Radical SAM enzymes"/>
    <property type="match status" value="1"/>
</dbReference>
<dbReference type="GO" id="GO:0051539">
    <property type="term" value="F:4 iron, 4 sulfur cluster binding"/>
    <property type="evidence" value="ECO:0007669"/>
    <property type="project" value="UniProtKB-KW"/>
</dbReference>
<evidence type="ECO:0000256" key="15">
    <source>
        <dbReference type="PIRSR" id="PIRSR603739-50"/>
    </source>
</evidence>
<dbReference type="PANTHER" id="PTHR30538">
    <property type="entry name" value="LYSINE 2,3-AMINOMUTASE-RELATED"/>
    <property type="match status" value="1"/>
</dbReference>
<keyword evidence="9 15" id="KW-0663">Pyridoxal phosphate</keyword>
<dbReference type="InterPro" id="IPR007197">
    <property type="entry name" value="rSAM"/>
</dbReference>
<feature type="modified residue" description="N6-(pyridoxal phosphate)lysine" evidence="15">
    <location>
        <position position="311"/>
    </location>
</feature>
<evidence type="ECO:0000256" key="7">
    <source>
        <dbReference type="ARBA" id="ARBA00022691"/>
    </source>
</evidence>
<dbReference type="NCBIfam" id="TIGR00238">
    <property type="entry name" value="KamA family radical SAM protein"/>
    <property type="match status" value="1"/>
</dbReference>
<dbReference type="NCBIfam" id="TIGR03821">
    <property type="entry name" value="EFP_modif_epmB"/>
    <property type="match status" value="1"/>
</dbReference>
<dbReference type="CDD" id="cd01335">
    <property type="entry name" value="Radical_SAM"/>
    <property type="match status" value="1"/>
</dbReference>
<dbReference type="Proteomes" id="UP000316476">
    <property type="component" value="Unassembled WGS sequence"/>
</dbReference>
<evidence type="ECO:0000256" key="13">
    <source>
        <dbReference type="ARBA" id="ARBA00030756"/>
    </source>
</evidence>
<name>A0A5C6FTX4_9PLAN</name>
<proteinExistence type="inferred from homology"/>
<dbReference type="InterPro" id="IPR058240">
    <property type="entry name" value="rSAM_sf"/>
</dbReference>
<evidence type="ECO:0000259" key="16">
    <source>
        <dbReference type="PROSITE" id="PS51918"/>
    </source>
</evidence>
<evidence type="ECO:0000256" key="6">
    <source>
        <dbReference type="ARBA" id="ARBA00022485"/>
    </source>
</evidence>
<dbReference type="SFLD" id="SFLDF00314">
    <property type="entry name" value="L-lysine_2_3-aminomutase_(yjeK"/>
    <property type="match status" value="1"/>
</dbReference>
<dbReference type="InterPro" id="IPR013785">
    <property type="entry name" value="Aldolase_TIM"/>
</dbReference>
<keyword evidence="6 14" id="KW-0004">4Fe-4S</keyword>
<dbReference type="EMBL" id="SJPZ01000001">
    <property type="protein sequence ID" value="TWU65796.1"/>
    <property type="molecule type" value="Genomic_DNA"/>
</dbReference>
<dbReference type="InterPro" id="IPR003739">
    <property type="entry name" value="Lys_aminomutase/Glu_NH3_mut"/>
</dbReference>
<feature type="binding site" evidence="14">
    <location>
        <position position="103"/>
    </location>
    <ligand>
        <name>[4Fe-4S] cluster</name>
        <dbReference type="ChEBI" id="CHEBI:49883"/>
        <note>4Fe-4S-S-AdoMet</note>
    </ligand>
</feature>
<reference evidence="17 18" key="1">
    <citation type="submission" date="2019-02" db="EMBL/GenBank/DDBJ databases">
        <title>Deep-cultivation of Planctomycetes and their phenomic and genomic characterization uncovers novel biology.</title>
        <authorList>
            <person name="Wiegand S."/>
            <person name="Jogler M."/>
            <person name="Boedeker C."/>
            <person name="Pinto D."/>
            <person name="Vollmers J."/>
            <person name="Rivas-Marin E."/>
            <person name="Kohn T."/>
            <person name="Peeters S.H."/>
            <person name="Heuer A."/>
            <person name="Rast P."/>
            <person name="Oberbeckmann S."/>
            <person name="Bunk B."/>
            <person name="Jeske O."/>
            <person name="Meyerdierks A."/>
            <person name="Storesund J.E."/>
            <person name="Kallscheuer N."/>
            <person name="Luecker S."/>
            <person name="Lage O.M."/>
            <person name="Pohl T."/>
            <person name="Merkel B.J."/>
            <person name="Hornburger P."/>
            <person name="Mueller R.-W."/>
            <person name="Bruemmer F."/>
            <person name="Labrenz M."/>
            <person name="Spormann A.M."/>
            <person name="Op Den Camp H."/>
            <person name="Overmann J."/>
            <person name="Amann R."/>
            <person name="Jetten M.S.M."/>
            <person name="Mascher T."/>
            <person name="Medema M.H."/>
            <person name="Devos D.P."/>
            <person name="Kaster A.-K."/>
            <person name="Ovreas L."/>
            <person name="Rohde M."/>
            <person name="Galperin M.Y."/>
            <person name="Jogler C."/>
        </authorList>
    </citation>
    <scope>NUCLEOTIDE SEQUENCE [LARGE SCALE GENOMIC DNA]</scope>
    <source>
        <strain evidence="17 18">V7</strain>
    </source>
</reference>
<comment type="cofactor">
    <cofactor evidence="2 15">
        <name>pyridoxal 5'-phosphate</name>
        <dbReference type="ChEBI" id="CHEBI:597326"/>
    </cofactor>
</comment>
<dbReference type="GO" id="GO:0016853">
    <property type="term" value="F:isomerase activity"/>
    <property type="evidence" value="ECO:0007669"/>
    <property type="project" value="UniProtKB-KW"/>
</dbReference>
<accession>A0A5C6FTX4</accession>
<keyword evidence="11 14" id="KW-0411">Iron-sulfur</keyword>
<comment type="caution">
    <text evidence="17">The sequence shown here is derived from an EMBL/GenBank/DDBJ whole genome shotgun (WGS) entry which is preliminary data.</text>
</comment>
<dbReference type="SFLD" id="SFLDG01070">
    <property type="entry name" value="PLP-dependent"/>
    <property type="match status" value="1"/>
</dbReference>
<evidence type="ECO:0000256" key="5">
    <source>
        <dbReference type="ARBA" id="ARBA00022363"/>
    </source>
</evidence>
<dbReference type="InterPro" id="IPR022462">
    <property type="entry name" value="EpmB"/>
</dbReference>
<feature type="binding site" evidence="14">
    <location>
        <position position="106"/>
    </location>
    <ligand>
        <name>[4Fe-4S] cluster</name>
        <dbReference type="ChEBI" id="CHEBI:49883"/>
        <note>4Fe-4S-S-AdoMet</note>
    </ligand>
</feature>
<comment type="catalytic activity">
    <reaction evidence="1">
        <text>L-lysine = D-beta-lysine</text>
        <dbReference type="Rhea" id="RHEA:44148"/>
        <dbReference type="ChEBI" id="CHEBI:32551"/>
        <dbReference type="ChEBI" id="CHEBI:84138"/>
    </reaction>
</comment>
<organism evidence="17 18">
    <name type="scientific">Crateriforma conspicua</name>
    <dbReference type="NCBI Taxonomy" id="2527996"/>
    <lineage>
        <taxon>Bacteria</taxon>
        <taxon>Pseudomonadati</taxon>
        <taxon>Planctomycetota</taxon>
        <taxon>Planctomycetia</taxon>
        <taxon>Planctomycetales</taxon>
        <taxon>Planctomycetaceae</taxon>
        <taxon>Crateriforma</taxon>
    </lineage>
</organism>
<evidence type="ECO:0000256" key="12">
    <source>
        <dbReference type="ARBA" id="ARBA00023235"/>
    </source>
</evidence>
<feature type="domain" description="Radical SAM core" evidence="16">
    <location>
        <begin position="85"/>
        <end position="297"/>
    </location>
</feature>
<keyword evidence="10" id="KW-0408">Iron</keyword>
<evidence type="ECO:0000256" key="10">
    <source>
        <dbReference type="ARBA" id="ARBA00023004"/>
    </source>
</evidence>
<feature type="binding site" evidence="14">
    <location>
        <position position="99"/>
    </location>
    <ligand>
        <name>[4Fe-4S] cluster</name>
        <dbReference type="ChEBI" id="CHEBI:49883"/>
        <note>4Fe-4S-S-AdoMet</note>
    </ligand>
</feature>
<keyword evidence="7" id="KW-0949">S-adenosyl-L-methionine</keyword>
<dbReference type="AlphaFoldDB" id="A0A5C6FTX4"/>
<evidence type="ECO:0000313" key="17">
    <source>
        <dbReference type="EMBL" id="TWU65796.1"/>
    </source>
</evidence>
<sequence length="317" mass="34867">MKAAIRDSATLLDHLGLAGRVPLCRDEAFPTFVPPEFLARIRPGDPHDPLLRQVLAIADEDQTVAGFAADPVGDLNATACQGLLQKYDGRALMITTAACGIHCRYCFRREFPYSDMSGVGTHWNDAIDFLSQRKDIDEVLLSGGDPLTLTDDVLGGLLERLNQIEHVRRIRLHSRMPIVIPSRVTPELVSMLHEGHATSWMVVHCNHASEIDGDVEASIAALVDGGIPVLNQAVLLRGVNDDVATLETLCRRMVDLRVQPYYLHQLDRVRGAAHFEVSPDRGRAIVQQLRTRLPGYAVPTYVQEQCGAASKTPIADT</sequence>
<dbReference type="Gene3D" id="3.20.20.70">
    <property type="entry name" value="Aldolase class I"/>
    <property type="match status" value="1"/>
</dbReference>
<evidence type="ECO:0000256" key="2">
    <source>
        <dbReference type="ARBA" id="ARBA00001933"/>
    </source>
</evidence>
<dbReference type="PROSITE" id="PS51918">
    <property type="entry name" value="RADICAL_SAM"/>
    <property type="match status" value="1"/>
</dbReference>
<evidence type="ECO:0000256" key="8">
    <source>
        <dbReference type="ARBA" id="ARBA00022723"/>
    </source>
</evidence>
<keyword evidence="12 17" id="KW-0413">Isomerase</keyword>
<dbReference type="PANTHER" id="PTHR30538:SF1">
    <property type="entry name" value="L-LYSINE 2,3-AMINOMUTASE"/>
    <property type="match status" value="1"/>
</dbReference>
<dbReference type="GO" id="GO:0046872">
    <property type="term" value="F:metal ion binding"/>
    <property type="evidence" value="ECO:0007669"/>
    <property type="project" value="UniProtKB-KW"/>
</dbReference>
<evidence type="ECO:0000256" key="11">
    <source>
        <dbReference type="ARBA" id="ARBA00023014"/>
    </source>
</evidence>
<evidence type="ECO:0000256" key="9">
    <source>
        <dbReference type="ARBA" id="ARBA00022898"/>
    </source>
</evidence>
<evidence type="ECO:0000256" key="4">
    <source>
        <dbReference type="ARBA" id="ARBA00008703"/>
    </source>
</evidence>
<evidence type="ECO:0000256" key="1">
    <source>
        <dbReference type="ARBA" id="ARBA00001352"/>
    </source>
</evidence>
<protein>
    <recommendedName>
        <fullName evidence="5">L-lysine 2,3-aminomutase</fullName>
    </recommendedName>
    <alternativeName>
        <fullName evidence="13">EF-P post-translational modification enzyme B</fullName>
    </alternativeName>
</protein>
<evidence type="ECO:0000313" key="18">
    <source>
        <dbReference type="Proteomes" id="UP000316476"/>
    </source>
</evidence>
<comment type="similarity">
    <text evidence="4">Belongs to the radical SAM superfamily. KamA family.</text>
</comment>
<comment type="cofactor">
    <cofactor evidence="3">
        <name>[4Fe-4S] cluster</name>
        <dbReference type="ChEBI" id="CHEBI:49883"/>
    </cofactor>
</comment>
<dbReference type="SFLD" id="SFLDS00029">
    <property type="entry name" value="Radical_SAM"/>
    <property type="match status" value="1"/>
</dbReference>
<gene>
    <name evidence="17" type="primary">epmB</name>
    <name evidence="17" type="ORF">V7x_13490</name>
</gene>
<evidence type="ECO:0000256" key="14">
    <source>
        <dbReference type="PIRSR" id="PIRSR004911-1"/>
    </source>
</evidence>